<dbReference type="Gene3D" id="3.90.1340.10">
    <property type="entry name" value="Phage tail collar domain"/>
    <property type="match status" value="1"/>
</dbReference>
<dbReference type="AlphaFoldDB" id="A0A348FZ97"/>
<evidence type="ECO:0008006" key="3">
    <source>
        <dbReference type="Google" id="ProtNLM"/>
    </source>
</evidence>
<proteinExistence type="predicted"/>
<dbReference type="RefSeq" id="WP_126398647.1">
    <property type="nucleotide sequence ID" value="NZ_AP018907.1"/>
</dbReference>
<name>A0A348FZ97_9HYPH</name>
<dbReference type="OrthoDB" id="8238277at2"/>
<dbReference type="InterPro" id="IPR037053">
    <property type="entry name" value="Phage_tail_collar_dom_sf"/>
</dbReference>
<sequence length="378" mass="39662">MTAPPIPTIPDAPRESNYNVAAANYVDVGFALFGADDIEVWVNGAIVPSGWTLGTTTGADITFPTEAGRVFFDDPVTGTVSVVGARRPRGQVAFSEGTSTARARQFAYALHEATLREFYDLLGRFVRAAPGVEGQVLPAAEEGLLLGWHSGKLVNLNVAGRGALAISPFCEALVVSLNAPDFRSVIDALSSTEIADALALKSNNGHIHTAADITDFATAARAYGVPIGTTIETVGSAAPSGFLKKNGALVSRVTYAALWTFAQASSRVVSDAAWLAGDYGAFSSGDGATTFRLPDDRGLFGRGWDDGRGIDAGRALLSYQEDDFKSHTHGGVPNQTSLGVNVDGNGYNVRRTADITTSATGGSETRPKNVALLRCIKY</sequence>
<evidence type="ECO:0000313" key="2">
    <source>
        <dbReference type="Proteomes" id="UP000266934"/>
    </source>
</evidence>
<dbReference type="KEGG" id="blag:BLTE_13150"/>
<gene>
    <name evidence="1" type="ORF">BLTE_13150</name>
</gene>
<reference evidence="1 2" key="1">
    <citation type="submission" date="2018-08" db="EMBL/GenBank/DDBJ databases">
        <title>Complete genome sequencing of Blastochloris tepida GI.</title>
        <authorList>
            <person name="Tsukatani Y."/>
            <person name="Mori H."/>
        </authorList>
    </citation>
    <scope>NUCLEOTIDE SEQUENCE [LARGE SCALE GENOMIC DNA]</scope>
    <source>
        <strain evidence="1 2">GI</strain>
    </source>
</reference>
<keyword evidence="2" id="KW-1185">Reference proteome</keyword>
<protein>
    <recommendedName>
        <fullName evidence="3">Phage tail collar domain-containing protein</fullName>
    </recommendedName>
</protein>
<organism evidence="1 2">
    <name type="scientific">Blastochloris tepida</name>
    <dbReference type="NCBI Taxonomy" id="2233851"/>
    <lineage>
        <taxon>Bacteria</taxon>
        <taxon>Pseudomonadati</taxon>
        <taxon>Pseudomonadota</taxon>
        <taxon>Alphaproteobacteria</taxon>
        <taxon>Hyphomicrobiales</taxon>
        <taxon>Blastochloridaceae</taxon>
        <taxon>Blastochloris</taxon>
    </lineage>
</organism>
<dbReference type="SUPFAM" id="SSF88874">
    <property type="entry name" value="Receptor-binding domain of short tail fibre protein gp12"/>
    <property type="match status" value="1"/>
</dbReference>
<dbReference type="Proteomes" id="UP000266934">
    <property type="component" value="Chromosome"/>
</dbReference>
<accession>A0A348FZ97</accession>
<dbReference type="EMBL" id="AP018907">
    <property type="protein sequence ID" value="BBF92630.1"/>
    <property type="molecule type" value="Genomic_DNA"/>
</dbReference>
<evidence type="ECO:0000313" key="1">
    <source>
        <dbReference type="EMBL" id="BBF92630.1"/>
    </source>
</evidence>